<dbReference type="InterPro" id="IPR005123">
    <property type="entry name" value="Oxoglu/Fe-dep_dioxygenase_dom"/>
</dbReference>
<feature type="domain" description="Fe2OG dioxygenase" evidence="6">
    <location>
        <begin position="112"/>
        <end position="202"/>
    </location>
</feature>
<evidence type="ECO:0000256" key="4">
    <source>
        <dbReference type="ARBA" id="ARBA00023002"/>
    </source>
</evidence>
<dbReference type="InterPro" id="IPR044862">
    <property type="entry name" value="Pro_4_hyd_alph_FE2OG_OXY"/>
</dbReference>
<evidence type="ECO:0000256" key="3">
    <source>
        <dbReference type="ARBA" id="ARBA00022964"/>
    </source>
</evidence>
<dbReference type="PROSITE" id="PS51471">
    <property type="entry name" value="FE2OG_OXY"/>
    <property type="match status" value="1"/>
</dbReference>
<proteinExistence type="predicted"/>
<sequence>MFKPFTSFEVLGPGIVVYRDVVTKELDIINRLEKALDNRDPNYSWCPAYVGYRELMPEYRDCFDFKFKKSDISNDLGVVSQELQQIWQDVYDRQKYAVDDYCKKYNVMELRYWEAFNFIKYDKGQHFQTHSDHGYSYNATVSLVAYINDDYDGGGLYFPHFNLDIKPKAGDLYVFPSTYIYSHRAMPVENGRKYSIVTMLDYSAKYHTPEMYQETGD</sequence>
<dbReference type="GO" id="GO:0004656">
    <property type="term" value="F:procollagen-proline 4-dioxygenase activity"/>
    <property type="evidence" value="ECO:0007669"/>
    <property type="project" value="TreeGrafter"/>
</dbReference>
<keyword evidence="5" id="KW-0408">Iron</keyword>
<keyword evidence="3 7" id="KW-0223">Dioxygenase</keyword>
<dbReference type="PANTHER" id="PTHR10869">
    <property type="entry name" value="PROLYL 4-HYDROXYLASE ALPHA SUBUNIT"/>
    <property type="match status" value="1"/>
</dbReference>
<protein>
    <submittedName>
        <fullName evidence="7">Oxoglutarate/iron-dependent dioxygenase</fullName>
    </submittedName>
</protein>
<reference evidence="7" key="1">
    <citation type="submission" date="2020-05" db="EMBL/GenBank/DDBJ databases">
        <authorList>
            <person name="Chiriac C."/>
            <person name="Salcher M."/>
            <person name="Ghai R."/>
            <person name="Kavagutti S V."/>
        </authorList>
    </citation>
    <scope>NUCLEOTIDE SEQUENCE</scope>
</reference>
<dbReference type="Gene3D" id="2.60.120.620">
    <property type="entry name" value="q2cbj1_9rhob like domain"/>
    <property type="match status" value="1"/>
</dbReference>
<evidence type="ECO:0000256" key="5">
    <source>
        <dbReference type="ARBA" id="ARBA00023004"/>
    </source>
</evidence>
<evidence type="ECO:0000259" key="6">
    <source>
        <dbReference type="PROSITE" id="PS51471"/>
    </source>
</evidence>
<dbReference type="Pfam" id="PF13640">
    <property type="entry name" value="2OG-FeII_Oxy_3"/>
    <property type="match status" value="1"/>
</dbReference>
<accession>A0A6J7WPS1</accession>
<dbReference type="GO" id="GO:0031418">
    <property type="term" value="F:L-ascorbic acid binding"/>
    <property type="evidence" value="ECO:0007669"/>
    <property type="project" value="InterPro"/>
</dbReference>
<keyword evidence="2" id="KW-0479">Metal-binding</keyword>
<dbReference type="InterPro" id="IPR006620">
    <property type="entry name" value="Pro_4_hyd_alph"/>
</dbReference>
<gene>
    <name evidence="7" type="ORF">UFOVP204_6</name>
</gene>
<dbReference type="EMBL" id="LR798257">
    <property type="protein sequence ID" value="CAB5218124.1"/>
    <property type="molecule type" value="Genomic_DNA"/>
</dbReference>
<dbReference type="GO" id="GO:0005506">
    <property type="term" value="F:iron ion binding"/>
    <property type="evidence" value="ECO:0007669"/>
    <property type="project" value="InterPro"/>
</dbReference>
<evidence type="ECO:0000256" key="1">
    <source>
        <dbReference type="ARBA" id="ARBA00001961"/>
    </source>
</evidence>
<keyword evidence="4" id="KW-0560">Oxidoreductase</keyword>
<comment type="cofactor">
    <cofactor evidence="1">
        <name>L-ascorbate</name>
        <dbReference type="ChEBI" id="CHEBI:38290"/>
    </cofactor>
</comment>
<organism evidence="7">
    <name type="scientific">uncultured Caudovirales phage</name>
    <dbReference type="NCBI Taxonomy" id="2100421"/>
    <lineage>
        <taxon>Viruses</taxon>
        <taxon>Duplodnaviria</taxon>
        <taxon>Heunggongvirae</taxon>
        <taxon>Uroviricota</taxon>
        <taxon>Caudoviricetes</taxon>
        <taxon>Peduoviridae</taxon>
        <taxon>Maltschvirus</taxon>
        <taxon>Maltschvirus maltsch</taxon>
    </lineage>
</organism>
<dbReference type="InterPro" id="IPR045054">
    <property type="entry name" value="P4HA-like"/>
</dbReference>
<evidence type="ECO:0000313" key="7">
    <source>
        <dbReference type="EMBL" id="CAB5218124.1"/>
    </source>
</evidence>
<dbReference type="SMART" id="SM00702">
    <property type="entry name" value="P4Hc"/>
    <property type="match status" value="1"/>
</dbReference>
<evidence type="ECO:0000256" key="2">
    <source>
        <dbReference type="ARBA" id="ARBA00022723"/>
    </source>
</evidence>
<dbReference type="PANTHER" id="PTHR10869:SF246">
    <property type="entry name" value="TRANSMEMBRANE PROLYL 4-HYDROXYLASE"/>
    <property type="match status" value="1"/>
</dbReference>
<name>A0A6J7WPS1_9CAUD</name>